<dbReference type="RefSeq" id="WP_214532755.1">
    <property type="nucleotide sequence ID" value="NZ_JAHEWX010000003.1"/>
</dbReference>
<feature type="domain" description="Acyltransferase 3" evidence="2">
    <location>
        <begin position="10"/>
        <end position="323"/>
    </location>
</feature>
<dbReference type="EMBL" id="JAHEWX010000003">
    <property type="protein sequence ID" value="MBT1540851.1"/>
    <property type="molecule type" value="Genomic_DNA"/>
</dbReference>
<reference evidence="3" key="1">
    <citation type="submission" date="2021-05" db="EMBL/GenBank/DDBJ databases">
        <title>Whole genome sequence of Curtobacterium flaccumfaciens pv. flaccumfaciens strain CFBP 3417.</title>
        <authorList>
            <person name="Osdaghi E."/>
            <person name="Taghouti G."/>
            <person name="Portier P."/>
            <person name="Fazliarab A."/>
            <person name="Taghavi S.M."/>
            <person name="Briand M."/>
            <person name="Le-Saux M."/>
            <person name="Jacques M.-A."/>
        </authorList>
    </citation>
    <scope>NUCLEOTIDE SEQUENCE</scope>
    <source>
        <strain evidence="3">CFBP 3417</strain>
    </source>
</reference>
<sequence>MPAERPTFTGVQVLRFVAALLVVFSHLPTYLHARLGTPLVDIPVGQVGVTVFFAISGFVAVLVTQRTPRPTWRGFLRRRLVRILPLAWAVMTIKLVTLLVAPQALERAATSPTYIVSSYLFLPGRGPNGVVEPFFTVTWTLSFELLFYVVVTIALATRSDPLRLASVVFVGLAVASAFRGPDGWPTWQFHANRIVLCFLVGMVIGRWAHDRRTRLALLRTAAITAIWLVVGTVAGASVPSLLLLPLAAAALATTVVGEPLLRRCTGTVGRTLGDASYALYLTHPILAPATVAVVAAVVSGPAAPIVAGIAAPVAAVAASVVVWFAVDRPVIRRLQRRRTAPPRTPRAARHRLPAG</sequence>
<dbReference type="AlphaFoldDB" id="A0A9Q2W0X6"/>
<dbReference type="GO" id="GO:0016747">
    <property type="term" value="F:acyltransferase activity, transferring groups other than amino-acyl groups"/>
    <property type="evidence" value="ECO:0007669"/>
    <property type="project" value="InterPro"/>
</dbReference>
<feature type="transmembrane region" description="Helical" evidence="1">
    <location>
        <begin position="242"/>
        <end position="261"/>
    </location>
</feature>
<dbReference type="InterPro" id="IPR002656">
    <property type="entry name" value="Acyl_transf_3_dom"/>
</dbReference>
<name>A0A9Q2W0X6_9MICO</name>
<feature type="transmembrane region" description="Helical" evidence="1">
    <location>
        <begin position="190"/>
        <end position="209"/>
    </location>
</feature>
<dbReference type="PANTHER" id="PTHR23028:SF131">
    <property type="entry name" value="BLR2367 PROTEIN"/>
    <property type="match status" value="1"/>
</dbReference>
<keyword evidence="1" id="KW-0812">Transmembrane</keyword>
<evidence type="ECO:0000259" key="2">
    <source>
        <dbReference type="Pfam" id="PF01757"/>
    </source>
</evidence>
<keyword evidence="3" id="KW-0012">Acyltransferase</keyword>
<evidence type="ECO:0000256" key="1">
    <source>
        <dbReference type="SAM" id="Phobius"/>
    </source>
</evidence>
<feature type="transmembrane region" description="Helical" evidence="1">
    <location>
        <begin position="277"/>
        <end position="299"/>
    </location>
</feature>
<feature type="transmembrane region" description="Helical" evidence="1">
    <location>
        <begin position="162"/>
        <end position="178"/>
    </location>
</feature>
<keyword evidence="1" id="KW-1133">Transmembrane helix</keyword>
<dbReference type="PANTHER" id="PTHR23028">
    <property type="entry name" value="ACETYLTRANSFERASE"/>
    <property type="match status" value="1"/>
</dbReference>
<dbReference type="GO" id="GO:0016020">
    <property type="term" value="C:membrane"/>
    <property type="evidence" value="ECO:0007669"/>
    <property type="project" value="TreeGrafter"/>
</dbReference>
<accession>A0A9Q2W0X6</accession>
<evidence type="ECO:0000313" key="3">
    <source>
        <dbReference type="EMBL" id="MBT1540851.1"/>
    </source>
</evidence>
<organism evidence="3 4">
    <name type="scientific">Curtobacterium flaccumfaciens pv. flaccumfaciens</name>
    <dbReference type="NCBI Taxonomy" id="138532"/>
    <lineage>
        <taxon>Bacteria</taxon>
        <taxon>Bacillati</taxon>
        <taxon>Actinomycetota</taxon>
        <taxon>Actinomycetes</taxon>
        <taxon>Micrococcales</taxon>
        <taxon>Microbacteriaceae</taxon>
        <taxon>Curtobacterium</taxon>
    </lineage>
</organism>
<feature type="transmembrane region" description="Helical" evidence="1">
    <location>
        <begin position="134"/>
        <end position="155"/>
    </location>
</feature>
<dbReference type="GO" id="GO:0000271">
    <property type="term" value="P:polysaccharide biosynthetic process"/>
    <property type="evidence" value="ECO:0007669"/>
    <property type="project" value="TreeGrafter"/>
</dbReference>
<evidence type="ECO:0000313" key="4">
    <source>
        <dbReference type="Proteomes" id="UP000709437"/>
    </source>
</evidence>
<dbReference type="Pfam" id="PF01757">
    <property type="entry name" value="Acyl_transf_3"/>
    <property type="match status" value="1"/>
</dbReference>
<gene>
    <name evidence="3" type="ORF">KK103_03690</name>
</gene>
<proteinExistence type="predicted"/>
<comment type="caution">
    <text evidence="3">The sequence shown here is derived from an EMBL/GenBank/DDBJ whole genome shotgun (WGS) entry which is preliminary data.</text>
</comment>
<feature type="transmembrane region" description="Helical" evidence="1">
    <location>
        <begin position="216"/>
        <end position="236"/>
    </location>
</feature>
<protein>
    <submittedName>
        <fullName evidence="3">Acyltransferase</fullName>
    </submittedName>
</protein>
<feature type="transmembrane region" description="Helical" evidence="1">
    <location>
        <begin position="12"/>
        <end position="31"/>
    </location>
</feature>
<feature type="transmembrane region" description="Helical" evidence="1">
    <location>
        <begin position="305"/>
        <end position="326"/>
    </location>
</feature>
<dbReference type="InterPro" id="IPR050879">
    <property type="entry name" value="Acyltransferase_3"/>
</dbReference>
<dbReference type="Proteomes" id="UP000709437">
    <property type="component" value="Unassembled WGS sequence"/>
</dbReference>
<feature type="transmembrane region" description="Helical" evidence="1">
    <location>
        <begin position="43"/>
        <end position="63"/>
    </location>
</feature>
<feature type="transmembrane region" description="Helical" evidence="1">
    <location>
        <begin position="83"/>
        <end position="105"/>
    </location>
</feature>
<keyword evidence="1" id="KW-0472">Membrane</keyword>
<keyword evidence="3" id="KW-0808">Transferase</keyword>